<proteinExistence type="predicted"/>
<organism evidence="2 3">
    <name type="scientific">Paracidovorax valerianellae</name>
    <dbReference type="NCBI Taxonomy" id="187868"/>
    <lineage>
        <taxon>Bacteria</taxon>
        <taxon>Pseudomonadati</taxon>
        <taxon>Pseudomonadota</taxon>
        <taxon>Betaproteobacteria</taxon>
        <taxon>Burkholderiales</taxon>
        <taxon>Comamonadaceae</taxon>
        <taxon>Paracidovorax</taxon>
    </lineage>
</organism>
<dbReference type="Proteomes" id="UP000198781">
    <property type="component" value="Unassembled WGS sequence"/>
</dbReference>
<dbReference type="InterPro" id="IPR036047">
    <property type="entry name" value="F-box-like_dom_sf"/>
</dbReference>
<keyword evidence="3" id="KW-1185">Reference proteome</keyword>
<dbReference type="AlphaFoldDB" id="A0A1G6W4V4"/>
<protein>
    <recommendedName>
        <fullName evidence="4">F-box domain-containing protein</fullName>
    </recommendedName>
</protein>
<evidence type="ECO:0008006" key="4">
    <source>
        <dbReference type="Google" id="ProtNLM"/>
    </source>
</evidence>
<gene>
    <name evidence="2" type="ORF">SAMN05192589_107214</name>
</gene>
<feature type="region of interest" description="Disordered" evidence="1">
    <location>
        <begin position="1"/>
        <end position="66"/>
    </location>
</feature>
<evidence type="ECO:0000256" key="1">
    <source>
        <dbReference type="SAM" id="MobiDB-lite"/>
    </source>
</evidence>
<evidence type="ECO:0000313" key="3">
    <source>
        <dbReference type="Proteomes" id="UP000198781"/>
    </source>
</evidence>
<dbReference type="SUPFAM" id="SSF81383">
    <property type="entry name" value="F-box domain"/>
    <property type="match status" value="1"/>
</dbReference>
<reference evidence="2 3" key="1">
    <citation type="submission" date="2016-10" db="EMBL/GenBank/DDBJ databases">
        <authorList>
            <person name="de Groot N.N."/>
        </authorList>
    </citation>
    <scope>NUCLEOTIDE SEQUENCE [LARGE SCALE GENOMIC DNA]</scope>
    <source>
        <strain evidence="2 3">DSM 16619</strain>
    </source>
</reference>
<feature type="compositionally biased region" description="Polar residues" evidence="1">
    <location>
        <begin position="37"/>
        <end position="56"/>
    </location>
</feature>
<sequence>MGNSCCTPVSGSGRASRQNSPAESSRPSTDVPRRSSSHTGATSMPISPRRSSTSSDENADTFSGLPADVQHHIGSLLPRTGRAALRQTSHTFHQAMPRGERDVMHPIEGVHALLNIHQGTPSGEVSLAVGRAVQAAQHHQDWQSKGRLLVAARHTVQQLQNHPDQAQMLQQIETAVQASGLTAEQWNRTNGVFTQMVNARANA</sequence>
<feature type="compositionally biased region" description="Polar residues" evidence="1">
    <location>
        <begin position="1"/>
        <end position="28"/>
    </location>
</feature>
<accession>A0A1G6W4V4</accession>
<dbReference type="STRING" id="187868.SAMN05192589_107214"/>
<evidence type="ECO:0000313" key="2">
    <source>
        <dbReference type="EMBL" id="SDD60257.1"/>
    </source>
</evidence>
<dbReference type="EMBL" id="FMZC01000007">
    <property type="protein sequence ID" value="SDD60257.1"/>
    <property type="molecule type" value="Genomic_DNA"/>
</dbReference>
<name>A0A1G6W4V4_9BURK</name>